<dbReference type="RefSeq" id="WP_316027184.1">
    <property type="nucleotide sequence ID" value="NZ_JAWDIO010000002.1"/>
</dbReference>
<protein>
    <submittedName>
        <fullName evidence="2">Uncharacterized protein</fullName>
    </submittedName>
</protein>
<accession>A0ABU3T066</accession>
<keyword evidence="3" id="KW-1185">Reference proteome</keyword>
<dbReference type="EMBL" id="JAWDIO010000002">
    <property type="protein sequence ID" value="MDU0355653.1"/>
    <property type="molecule type" value="Genomic_DNA"/>
</dbReference>
<evidence type="ECO:0000313" key="3">
    <source>
        <dbReference type="Proteomes" id="UP001247805"/>
    </source>
</evidence>
<comment type="caution">
    <text evidence="2">The sequence shown here is derived from an EMBL/GenBank/DDBJ whole genome shotgun (WGS) entry which is preliminary data.</text>
</comment>
<proteinExistence type="predicted"/>
<gene>
    <name evidence="2" type="ORF">RS130_18750</name>
</gene>
<feature type="compositionally biased region" description="Polar residues" evidence="1">
    <location>
        <begin position="10"/>
        <end position="21"/>
    </location>
</feature>
<reference evidence="2 3" key="1">
    <citation type="submission" date="2023-10" db="EMBL/GenBank/DDBJ databases">
        <title>Glaciecola aquimarina strain GGW-M5 nov., isolated from a coastal seawater.</title>
        <authorList>
            <person name="Bayburt H."/>
            <person name="Kim J.M."/>
            <person name="Choi B.J."/>
            <person name="Jeon C.O."/>
        </authorList>
    </citation>
    <scope>NUCLEOTIDE SEQUENCE [LARGE SCALE GENOMIC DNA]</scope>
    <source>
        <strain evidence="2 3">KCTC 32108</strain>
    </source>
</reference>
<dbReference type="Proteomes" id="UP001247805">
    <property type="component" value="Unassembled WGS sequence"/>
</dbReference>
<evidence type="ECO:0000256" key="1">
    <source>
        <dbReference type="SAM" id="MobiDB-lite"/>
    </source>
</evidence>
<name>A0ABU3T066_9ALTE</name>
<evidence type="ECO:0000313" key="2">
    <source>
        <dbReference type="EMBL" id="MDU0355653.1"/>
    </source>
</evidence>
<sequence>MLQNKYHAAQENTTNQQEEMSIKNNKKFTKIEYLSIFDDIIRSTFHFVAKHVSAASSATIYKLMPQKAPHKCEAS</sequence>
<feature type="region of interest" description="Disordered" evidence="1">
    <location>
        <begin position="1"/>
        <end position="21"/>
    </location>
</feature>
<organism evidence="2 3">
    <name type="scientific">Paraglaciecola aquimarina</name>
    <dbReference type="NCBI Taxonomy" id="1235557"/>
    <lineage>
        <taxon>Bacteria</taxon>
        <taxon>Pseudomonadati</taxon>
        <taxon>Pseudomonadota</taxon>
        <taxon>Gammaproteobacteria</taxon>
        <taxon>Alteromonadales</taxon>
        <taxon>Alteromonadaceae</taxon>
        <taxon>Paraglaciecola</taxon>
    </lineage>
</organism>